<evidence type="ECO:0000313" key="7">
    <source>
        <dbReference type="EMBL" id="MBB5377979.1"/>
    </source>
</evidence>
<sequence length="848" mass="92701">MTHPQDDPTPPAPLTVHLVGHAHIDPVWLWDWREGVETVRATVRSALDRLTENPDMVFAHSSAAQYAWLERFPELLAEVRAAVTRGQWEPVGGWWVEPDANLPHGESFARQALHGQRTLERVVGRRATVGFLPDSFGHPATLPQLLALSGLTSFVFMRPSAHELELPQNLFRWVGPDGTSLPCVRIEAYSSNPHHVQSSLERNLRWHPPGARHWLGLYGVGNHGGGPTKRAIANLRALNDDPAWPALQMDSFEHFFDLVRAQEAQPGGALPEYAGELQHHARGCYAAVSEIKRLVREAERRLIDAERLAVLAGPVGHPYPHAALTRAWERVLFNQFHDVLAGSSIRRAYDAARAQLGEALAVADETEFFAMQAIAARIDTRRDGADVDEVIRSVRWDGPTWVSDYGDGVPVVVFNSSARPRRDLVEVEINDWHTDDLTLTDETGREVPYQRLDPESVSGGRPRMAFLADVPAGGYRLYRALAEAPAPVADTGLSVTEHPSGDVTLENAFLRVEFSARSGAVSRIVDKARDLELLAGHAGALHVVYDGSDTWGHGMTSLRGVVGLFGGAQLRVVERGPLRATVRVTTRWGASTAVQDVALDAHSAEIHGRVVLDWHEPHHAAQLSVPLALSGVEATFEVPYGHVVRPADGQEEPVGRWLDVSGVVRGARGRAHPAGAALTSDCKASASVLGGEVRLTLARSPIYAHHDPARPDPQRDHDHIDQGRQETRWALCPHAGDWRAAGIPERAGHVGRPMPLTREYVHPGDLPPRHSLLQLDGLDGAAVSAVKRAEDGDAVIVRLHEWAGRGARGTLHWDGTAIPVDLRPHQILSLRVEPGGAACAVNFLEEPL</sequence>
<evidence type="ECO:0000259" key="5">
    <source>
        <dbReference type="SMART" id="SM00872"/>
    </source>
</evidence>
<dbReference type="GO" id="GO:0046872">
    <property type="term" value="F:metal ion binding"/>
    <property type="evidence" value="ECO:0007669"/>
    <property type="project" value="UniProtKB-KW"/>
</dbReference>
<dbReference type="CDD" id="cd10789">
    <property type="entry name" value="GH38N_AMII_ER_cytosolic"/>
    <property type="match status" value="1"/>
</dbReference>
<keyword evidence="9" id="KW-1185">Reference proteome</keyword>
<dbReference type="Proteomes" id="UP000619376">
    <property type="component" value="Unassembled WGS sequence"/>
</dbReference>
<dbReference type="PANTHER" id="PTHR46017">
    <property type="entry name" value="ALPHA-MANNOSIDASE 2C1"/>
    <property type="match status" value="1"/>
</dbReference>
<dbReference type="GO" id="GO:0006013">
    <property type="term" value="P:mannose metabolic process"/>
    <property type="evidence" value="ECO:0007669"/>
    <property type="project" value="InterPro"/>
</dbReference>
<dbReference type="InterPro" id="IPR037094">
    <property type="entry name" value="Glyco_hydro_38_cen_sf"/>
</dbReference>
<dbReference type="InterPro" id="IPR011013">
    <property type="entry name" value="Gal_mutarotase_sf_dom"/>
</dbReference>
<dbReference type="GO" id="GO:0009313">
    <property type="term" value="P:oligosaccharide catabolic process"/>
    <property type="evidence" value="ECO:0007669"/>
    <property type="project" value="TreeGrafter"/>
</dbReference>
<dbReference type="InterPro" id="IPR015341">
    <property type="entry name" value="Glyco_hydro_38_cen"/>
</dbReference>
<dbReference type="SMART" id="SM00872">
    <property type="entry name" value="Alpha-mann_mid"/>
    <property type="match status" value="1"/>
</dbReference>
<dbReference type="AlphaFoldDB" id="A0A7W8KGW3"/>
<organism evidence="7 8">
    <name type="scientific">Deinococcus metalli</name>
    <dbReference type="NCBI Taxonomy" id="1141878"/>
    <lineage>
        <taxon>Bacteria</taxon>
        <taxon>Thermotogati</taxon>
        <taxon>Deinococcota</taxon>
        <taxon>Deinococci</taxon>
        <taxon>Deinococcales</taxon>
        <taxon>Deinococcaceae</taxon>
        <taxon>Deinococcus</taxon>
    </lineage>
</organism>
<evidence type="ECO:0000256" key="2">
    <source>
        <dbReference type="ARBA" id="ARBA00022723"/>
    </source>
</evidence>
<evidence type="ECO:0000256" key="3">
    <source>
        <dbReference type="ARBA" id="ARBA00022801"/>
    </source>
</evidence>
<dbReference type="SUPFAM" id="SSF74650">
    <property type="entry name" value="Galactose mutarotase-like"/>
    <property type="match status" value="1"/>
</dbReference>
<dbReference type="EMBL" id="BNAJ01000009">
    <property type="protein sequence ID" value="GHF53508.1"/>
    <property type="molecule type" value="Genomic_DNA"/>
</dbReference>
<dbReference type="SUPFAM" id="SSF88713">
    <property type="entry name" value="Glycoside hydrolase/deacetylase"/>
    <property type="match status" value="1"/>
</dbReference>
<dbReference type="InterPro" id="IPR000602">
    <property type="entry name" value="Glyco_hydro_38_N"/>
</dbReference>
<comment type="similarity">
    <text evidence="1">Belongs to the glycosyl hydrolase 38 family.</text>
</comment>
<proteinExistence type="inferred from homology"/>
<dbReference type="GO" id="GO:0004559">
    <property type="term" value="F:alpha-mannosidase activity"/>
    <property type="evidence" value="ECO:0007669"/>
    <property type="project" value="UniProtKB-EC"/>
</dbReference>
<dbReference type="Pfam" id="PF17677">
    <property type="entry name" value="Glyco_hydro38C2"/>
    <property type="match status" value="1"/>
</dbReference>
<keyword evidence="4 7" id="KW-0326">Glycosidase</keyword>
<keyword evidence="2" id="KW-0479">Metal-binding</keyword>
<name>A0A7W8KGW3_9DEIO</name>
<dbReference type="RefSeq" id="WP_184114026.1">
    <property type="nucleotide sequence ID" value="NZ_BNAJ01000009.1"/>
</dbReference>
<dbReference type="InterPro" id="IPR013780">
    <property type="entry name" value="Glyco_hydro_b"/>
</dbReference>
<evidence type="ECO:0000313" key="8">
    <source>
        <dbReference type="Proteomes" id="UP000539473"/>
    </source>
</evidence>
<dbReference type="InterPro" id="IPR011682">
    <property type="entry name" value="Glyco_hydro_38_C"/>
</dbReference>
<dbReference type="InterPro" id="IPR028995">
    <property type="entry name" value="Glyco_hydro_57/38_cen_sf"/>
</dbReference>
<gene>
    <name evidence="6" type="ORF">GCM10017781_32150</name>
    <name evidence="7" type="ORF">HNQ07_003480</name>
</gene>
<dbReference type="SUPFAM" id="SSF88688">
    <property type="entry name" value="Families 57/38 glycoside transferase middle domain"/>
    <property type="match status" value="1"/>
</dbReference>
<evidence type="ECO:0000256" key="4">
    <source>
        <dbReference type="ARBA" id="ARBA00023295"/>
    </source>
</evidence>
<dbReference type="EMBL" id="JACHFK010000010">
    <property type="protein sequence ID" value="MBB5377979.1"/>
    <property type="molecule type" value="Genomic_DNA"/>
</dbReference>
<dbReference type="Gene3D" id="3.20.110.10">
    <property type="entry name" value="Glycoside hydrolase 38, N terminal domain"/>
    <property type="match status" value="1"/>
</dbReference>
<evidence type="ECO:0000313" key="6">
    <source>
        <dbReference type="EMBL" id="GHF53508.1"/>
    </source>
</evidence>
<dbReference type="EC" id="3.2.1.24" evidence="7"/>
<dbReference type="PANTHER" id="PTHR46017:SF1">
    <property type="entry name" value="ALPHA-MANNOSIDASE 2C1"/>
    <property type="match status" value="1"/>
</dbReference>
<keyword evidence="3 7" id="KW-0378">Hydrolase</keyword>
<dbReference type="InterPro" id="IPR011330">
    <property type="entry name" value="Glyco_hydro/deAcase_b/a-brl"/>
</dbReference>
<evidence type="ECO:0000256" key="1">
    <source>
        <dbReference type="ARBA" id="ARBA00009792"/>
    </source>
</evidence>
<accession>A0A7W8KGW3</accession>
<protein>
    <submittedName>
        <fullName evidence="7">Alpha-mannosidase</fullName>
        <ecNumber evidence="7">3.2.1.24</ecNumber>
    </submittedName>
</protein>
<dbReference type="Gene3D" id="2.70.98.30">
    <property type="entry name" value="Golgi alpha-mannosidase II, domain 4"/>
    <property type="match status" value="1"/>
</dbReference>
<feature type="domain" description="Glycoside hydrolase family 38 central" evidence="5">
    <location>
        <begin position="279"/>
        <end position="356"/>
    </location>
</feature>
<reference evidence="6" key="4">
    <citation type="submission" date="2024-05" db="EMBL/GenBank/DDBJ databases">
        <authorList>
            <person name="Sun Q."/>
            <person name="Zhou Y."/>
        </authorList>
    </citation>
    <scope>NUCLEOTIDE SEQUENCE</scope>
    <source>
        <strain evidence="6">CGMCC 1.18437</strain>
    </source>
</reference>
<dbReference type="Pfam" id="PF09261">
    <property type="entry name" value="Alpha-mann_mid"/>
    <property type="match status" value="1"/>
</dbReference>
<evidence type="ECO:0000313" key="9">
    <source>
        <dbReference type="Proteomes" id="UP000619376"/>
    </source>
</evidence>
<dbReference type="Proteomes" id="UP000539473">
    <property type="component" value="Unassembled WGS sequence"/>
</dbReference>
<reference evidence="7 8" key="3">
    <citation type="submission" date="2020-08" db="EMBL/GenBank/DDBJ databases">
        <title>Genomic Encyclopedia of Type Strains, Phase IV (KMG-IV): sequencing the most valuable type-strain genomes for metagenomic binning, comparative biology and taxonomic classification.</title>
        <authorList>
            <person name="Goeker M."/>
        </authorList>
    </citation>
    <scope>NUCLEOTIDE SEQUENCE [LARGE SCALE GENOMIC DNA]</scope>
    <source>
        <strain evidence="7 8">DSM 27521</strain>
    </source>
</reference>
<dbReference type="Gene3D" id="2.60.40.1180">
    <property type="entry name" value="Golgi alpha-mannosidase II"/>
    <property type="match status" value="1"/>
</dbReference>
<dbReference type="Pfam" id="PF07748">
    <property type="entry name" value="Glyco_hydro_38C"/>
    <property type="match status" value="1"/>
</dbReference>
<dbReference type="Pfam" id="PF01074">
    <property type="entry name" value="Glyco_hydro_38N"/>
    <property type="match status" value="1"/>
</dbReference>
<reference evidence="9" key="2">
    <citation type="journal article" date="2019" name="Int. J. Syst. Evol. Microbiol.">
        <title>The Global Catalogue of Microorganisms (GCM) 10K type strain sequencing project: providing services to taxonomists for standard genome sequencing and annotation.</title>
        <authorList>
            <consortium name="The Broad Institute Genomics Platform"/>
            <consortium name="The Broad Institute Genome Sequencing Center for Infectious Disease"/>
            <person name="Wu L."/>
            <person name="Ma J."/>
        </authorList>
    </citation>
    <scope>NUCLEOTIDE SEQUENCE [LARGE SCALE GENOMIC DNA]</scope>
    <source>
        <strain evidence="9">CGMCC 1.18437</strain>
    </source>
</reference>
<comment type="caution">
    <text evidence="7">The sequence shown here is derived from an EMBL/GenBank/DDBJ whole genome shotgun (WGS) entry which is preliminary data.</text>
</comment>
<dbReference type="Gene3D" id="1.20.1270.50">
    <property type="entry name" value="Glycoside hydrolase family 38, central domain"/>
    <property type="match status" value="1"/>
</dbReference>
<dbReference type="InterPro" id="IPR027291">
    <property type="entry name" value="Glyco_hydro_38_N_sf"/>
</dbReference>
<dbReference type="GO" id="GO:0030246">
    <property type="term" value="F:carbohydrate binding"/>
    <property type="evidence" value="ECO:0007669"/>
    <property type="project" value="InterPro"/>
</dbReference>
<reference evidence="6" key="1">
    <citation type="journal article" date="2014" name="Int. J. Syst. Evol. Microbiol.">
        <title>Complete genome of a new Firmicutes species belonging to the dominant human colonic microbiota ('Ruminococcus bicirculans') reveals two chromosomes and a selective capacity to utilize plant glucans.</title>
        <authorList>
            <consortium name="NISC Comparative Sequencing Program"/>
            <person name="Wegmann U."/>
            <person name="Louis P."/>
            <person name="Goesmann A."/>
            <person name="Henrissat B."/>
            <person name="Duncan S.H."/>
            <person name="Flint H.J."/>
        </authorList>
    </citation>
    <scope>NUCLEOTIDE SEQUENCE</scope>
    <source>
        <strain evidence="6">CGMCC 1.18437</strain>
    </source>
</reference>
<dbReference type="InterPro" id="IPR041147">
    <property type="entry name" value="GH38_C"/>
</dbReference>